<evidence type="ECO:0000256" key="1">
    <source>
        <dbReference type="SAM" id="MobiDB-lite"/>
    </source>
</evidence>
<accession>A0A0G1XU26</accession>
<organism evidence="2 3">
    <name type="scientific">Candidatus Giovannonibacteria bacterium GW2011_GWA2_53_7</name>
    <dbReference type="NCBI Taxonomy" id="1618650"/>
    <lineage>
        <taxon>Bacteria</taxon>
        <taxon>Candidatus Giovannoniibacteriota</taxon>
    </lineage>
</organism>
<gene>
    <name evidence="2" type="ORF">UY81_C0066G0007</name>
</gene>
<sequence length="104" mass="11691">MITFKKSDNHTTMPTTQTAKGKPVEHYASRLRARNQITIPRLTPHTLTPQPWSDEQWRQAEATVDAEIKAGQLYGPYLGAKELIAALRKDIKSLKRGHRGVGNT</sequence>
<dbReference type="EMBL" id="LCRM01000066">
    <property type="protein sequence ID" value="KKW34658.1"/>
    <property type="molecule type" value="Genomic_DNA"/>
</dbReference>
<reference evidence="2 3" key="1">
    <citation type="journal article" date="2015" name="Nature">
        <title>rRNA introns, odd ribosomes, and small enigmatic genomes across a large radiation of phyla.</title>
        <authorList>
            <person name="Brown C.T."/>
            <person name="Hug L.A."/>
            <person name="Thomas B.C."/>
            <person name="Sharon I."/>
            <person name="Castelle C.J."/>
            <person name="Singh A."/>
            <person name="Wilkins M.J."/>
            <person name="Williams K.H."/>
            <person name="Banfield J.F."/>
        </authorList>
    </citation>
    <scope>NUCLEOTIDE SEQUENCE [LARGE SCALE GENOMIC DNA]</scope>
</reference>
<feature type="region of interest" description="Disordered" evidence="1">
    <location>
        <begin position="1"/>
        <end position="24"/>
    </location>
</feature>
<evidence type="ECO:0000313" key="3">
    <source>
        <dbReference type="Proteomes" id="UP000034290"/>
    </source>
</evidence>
<name>A0A0G1XU26_9BACT</name>
<evidence type="ECO:0000313" key="2">
    <source>
        <dbReference type="EMBL" id="KKW34658.1"/>
    </source>
</evidence>
<proteinExistence type="predicted"/>
<dbReference type="AlphaFoldDB" id="A0A0G1XU26"/>
<protein>
    <submittedName>
        <fullName evidence="2">Uncharacterized protein</fullName>
    </submittedName>
</protein>
<feature type="compositionally biased region" description="Polar residues" evidence="1">
    <location>
        <begin position="10"/>
        <end position="19"/>
    </location>
</feature>
<dbReference type="Proteomes" id="UP000034290">
    <property type="component" value="Unassembled WGS sequence"/>
</dbReference>
<comment type="caution">
    <text evidence="2">The sequence shown here is derived from an EMBL/GenBank/DDBJ whole genome shotgun (WGS) entry which is preliminary data.</text>
</comment>